<comment type="caution">
    <text evidence="13">The sequence shown here is derived from an EMBL/GenBank/DDBJ whole genome shotgun (WGS) entry which is preliminary data.</text>
</comment>
<dbReference type="SUPFAM" id="SSF53850">
    <property type="entry name" value="Periplasmic binding protein-like II"/>
    <property type="match status" value="1"/>
</dbReference>
<dbReference type="InterPro" id="IPR015168">
    <property type="entry name" value="SsuA/THI5"/>
</dbReference>
<dbReference type="GO" id="GO:0046872">
    <property type="term" value="F:metal ion binding"/>
    <property type="evidence" value="ECO:0007669"/>
    <property type="project" value="UniProtKB-KW"/>
</dbReference>
<keyword evidence="5" id="KW-0808">Transferase</keyword>
<keyword evidence="14" id="KW-1185">Reference proteome</keyword>
<name>A0A2S6NGU6_9HYPH</name>
<keyword evidence="7" id="KW-0663">Pyridoxal phosphate</keyword>
<evidence type="ECO:0000256" key="4">
    <source>
        <dbReference type="ARBA" id="ARBA00011738"/>
    </source>
</evidence>
<dbReference type="GO" id="GO:0016740">
    <property type="term" value="F:transferase activity"/>
    <property type="evidence" value="ECO:0007669"/>
    <property type="project" value="UniProtKB-KW"/>
</dbReference>
<comment type="pathway">
    <text evidence="2">Cofactor biosynthesis; thiamine diphosphate biosynthesis.</text>
</comment>
<evidence type="ECO:0000256" key="1">
    <source>
        <dbReference type="ARBA" id="ARBA00003469"/>
    </source>
</evidence>
<protein>
    <recommendedName>
        <fullName evidence="10">Thiamine pyrimidine synthase</fullName>
    </recommendedName>
</protein>
<keyword evidence="6" id="KW-0479">Metal-binding</keyword>
<dbReference type="AlphaFoldDB" id="A0A2S6NGU6"/>
<keyword evidence="9" id="KW-0408">Iron</keyword>
<dbReference type="InterPro" id="IPR027939">
    <property type="entry name" value="NMT1/THI5"/>
</dbReference>
<dbReference type="InterPro" id="IPR006311">
    <property type="entry name" value="TAT_signal"/>
</dbReference>
<feature type="domain" description="SsuA/THI5-like" evidence="12">
    <location>
        <begin position="61"/>
        <end position="263"/>
    </location>
</feature>
<evidence type="ECO:0000259" key="12">
    <source>
        <dbReference type="Pfam" id="PF09084"/>
    </source>
</evidence>
<evidence type="ECO:0000256" key="7">
    <source>
        <dbReference type="ARBA" id="ARBA00022898"/>
    </source>
</evidence>
<organism evidence="13 14">
    <name type="scientific">Rhodoblastus sphagnicola</name>
    <dbReference type="NCBI Taxonomy" id="333368"/>
    <lineage>
        <taxon>Bacteria</taxon>
        <taxon>Pseudomonadati</taxon>
        <taxon>Pseudomonadota</taxon>
        <taxon>Alphaproteobacteria</taxon>
        <taxon>Hyphomicrobiales</taxon>
        <taxon>Rhodoblastaceae</taxon>
        <taxon>Rhodoblastus</taxon>
    </lineage>
</organism>
<dbReference type="OrthoDB" id="7938743at2"/>
<dbReference type="Pfam" id="PF09084">
    <property type="entry name" value="NMT1"/>
    <property type="match status" value="1"/>
</dbReference>
<proteinExistence type="inferred from homology"/>
<dbReference type="GO" id="GO:0009228">
    <property type="term" value="P:thiamine biosynthetic process"/>
    <property type="evidence" value="ECO:0007669"/>
    <property type="project" value="UniProtKB-KW"/>
</dbReference>
<gene>
    <name evidence="13" type="ORF">CCR94_00615</name>
</gene>
<comment type="catalytic activity">
    <reaction evidence="11">
        <text>N(6)-(pyridoxal phosphate)-L-lysyl-[4-amino-5-hydroxymethyl-2-methylpyrimidine phosphate synthase] + L-histidyl-[4-amino-5-hydroxymethyl-2-methylpyrimidine phosphate synthase] + 2 Fe(3+) + 4 H2O = L-lysyl-[4-amino-5-hydroxymethyl-2-methylpyrimidine phosphate synthase] + (2S)-2-amino-5-hydroxy-4-oxopentanoyl-[4-amino-5-hydroxymethyl-2-methylpyrimidine phosphate synthase] + 4-amino-2-methyl-5-(phosphooxymethyl)pyrimidine + 3-oxopropanoate + 2 Fe(2+) + 2 H(+)</text>
        <dbReference type="Rhea" id="RHEA:65756"/>
        <dbReference type="Rhea" id="RHEA-COMP:16892"/>
        <dbReference type="Rhea" id="RHEA-COMP:16893"/>
        <dbReference type="Rhea" id="RHEA-COMP:16894"/>
        <dbReference type="Rhea" id="RHEA-COMP:16895"/>
        <dbReference type="ChEBI" id="CHEBI:15377"/>
        <dbReference type="ChEBI" id="CHEBI:15378"/>
        <dbReference type="ChEBI" id="CHEBI:29033"/>
        <dbReference type="ChEBI" id="CHEBI:29034"/>
        <dbReference type="ChEBI" id="CHEBI:29969"/>
        <dbReference type="ChEBI" id="CHEBI:29979"/>
        <dbReference type="ChEBI" id="CHEBI:33190"/>
        <dbReference type="ChEBI" id="CHEBI:58354"/>
        <dbReference type="ChEBI" id="CHEBI:143915"/>
        <dbReference type="ChEBI" id="CHEBI:157692"/>
    </reaction>
    <physiologicalReaction direction="left-to-right" evidence="11">
        <dbReference type="Rhea" id="RHEA:65757"/>
    </physiologicalReaction>
</comment>
<comment type="function">
    <text evidence="1">Responsible for the formation of the pyrimidine heterocycle in the thiamine biosynthesis pathway. Catalyzes the formation of hydroxymethylpyrimidine phosphate (HMP-P) from histidine and pyridoxal phosphate (PLP). The protein uses PLP and the active site histidine to form HMP-P, generating an inactive enzyme. The enzyme can only undergo a single turnover, which suggests it is a suicide enzyme.</text>
</comment>
<keyword evidence="8" id="KW-0784">Thiamine biosynthesis</keyword>
<evidence type="ECO:0000256" key="9">
    <source>
        <dbReference type="ARBA" id="ARBA00023004"/>
    </source>
</evidence>
<dbReference type="EMBL" id="NHSJ01000011">
    <property type="protein sequence ID" value="PPQ33862.1"/>
    <property type="molecule type" value="Genomic_DNA"/>
</dbReference>
<comment type="similarity">
    <text evidence="3">Belongs to the NMT1/THI5 family.</text>
</comment>
<evidence type="ECO:0000256" key="3">
    <source>
        <dbReference type="ARBA" id="ARBA00009406"/>
    </source>
</evidence>
<dbReference type="PANTHER" id="PTHR31528">
    <property type="entry name" value="4-AMINO-5-HYDROXYMETHYL-2-METHYLPYRIMIDINE PHOSPHATE SYNTHASE THI11-RELATED"/>
    <property type="match status" value="1"/>
</dbReference>
<sequence>MTINNLLPLGRRRFLRLAGLGSTLTVLQTGLGAPAFAADKRLTWISPRGYVETPDDFHYRIAEKLGFFGDLKVDYLAGPQDGAASIKFVDQDKADSGSPAPGVFALGIDKGLDLAFVFAKHPVDIFSFAFRKGQSVKDPLGLVGKSILLGSIGWKPIVDAELAQIGVDPSKVTSVEAGAGWAQALAAGNGDAALVWEGLRSQWTAKGLDFDYLSLVKTSKFPANGEIVKKSALKDPAKRQLYADYVRGLAKGYAFAYANPRAAAAIVDEAFPSIAASGTPSQRTEYIVQLSNVTRGPFTDSKGWGYQDISQYQAFFDVALKIGTIAKPIDASKVVLNDLIAYANDFDHAALKTQAEAYPLPDVYRAVDIAEIRNRNPVAYL</sequence>
<accession>A0A2S6NGU6</accession>
<evidence type="ECO:0000313" key="13">
    <source>
        <dbReference type="EMBL" id="PPQ33862.1"/>
    </source>
</evidence>
<comment type="subunit">
    <text evidence="4">Homodimer.</text>
</comment>
<evidence type="ECO:0000256" key="2">
    <source>
        <dbReference type="ARBA" id="ARBA00004948"/>
    </source>
</evidence>
<dbReference type="Gene3D" id="3.40.190.10">
    <property type="entry name" value="Periplasmic binding protein-like II"/>
    <property type="match status" value="2"/>
</dbReference>
<dbReference type="Proteomes" id="UP000239089">
    <property type="component" value="Unassembled WGS sequence"/>
</dbReference>
<evidence type="ECO:0000256" key="6">
    <source>
        <dbReference type="ARBA" id="ARBA00022723"/>
    </source>
</evidence>
<reference evidence="13 14" key="1">
    <citation type="journal article" date="2018" name="Arch. Microbiol.">
        <title>New insights into the metabolic potential of the phototrophic purple bacterium Rhodopila globiformis DSM 161(T) from its draft genome sequence and evidence for a vanadium-dependent nitrogenase.</title>
        <authorList>
            <person name="Imhoff J.F."/>
            <person name="Rahn T."/>
            <person name="Kunzel S."/>
            <person name="Neulinger S.C."/>
        </authorList>
    </citation>
    <scope>NUCLEOTIDE SEQUENCE [LARGE SCALE GENOMIC DNA]</scope>
    <source>
        <strain evidence="13 14">DSM 16996</strain>
    </source>
</reference>
<dbReference type="PROSITE" id="PS51318">
    <property type="entry name" value="TAT"/>
    <property type="match status" value="1"/>
</dbReference>
<evidence type="ECO:0000256" key="5">
    <source>
        <dbReference type="ARBA" id="ARBA00022679"/>
    </source>
</evidence>
<dbReference type="RefSeq" id="WP_104505960.1">
    <property type="nucleotide sequence ID" value="NZ_JACIGC010000024.1"/>
</dbReference>
<evidence type="ECO:0000256" key="8">
    <source>
        <dbReference type="ARBA" id="ARBA00022977"/>
    </source>
</evidence>
<dbReference type="PANTHER" id="PTHR31528:SF1">
    <property type="entry name" value="4-AMINO-5-HYDROXYMETHYL-2-METHYLPYRIMIDINE PHOSPHATE SYNTHASE THI11-RELATED"/>
    <property type="match status" value="1"/>
</dbReference>
<evidence type="ECO:0000313" key="14">
    <source>
        <dbReference type="Proteomes" id="UP000239089"/>
    </source>
</evidence>
<evidence type="ECO:0000256" key="10">
    <source>
        <dbReference type="ARBA" id="ARBA00033171"/>
    </source>
</evidence>
<evidence type="ECO:0000256" key="11">
    <source>
        <dbReference type="ARBA" id="ARBA00048179"/>
    </source>
</evidence>